<accession>A0A2K3KT03</accession>
<sequence>MSDLVFESNVKTSEQTTEEESQNPKSVSDVVETLISITGNPNQDNLGTDAEKRDLNGL</sequence>
<name>A0A2K3KT03_TRIPR</name>
<dbReference type="AlphaFoldDB" id="A0A2K3KT03"/>
<protein>
    <submittedName>
        <fullName evidence="2">Uncharacterized protein</fullName>
    </submittedName>
</protein>
<dbReference type="Proteomes" id="UP000236291">
    <property type="component" value="Unassembled WGS sequence"/>
</dbReference>
<reference evidence="2 3" key="2">
    <citation type="journal article" date="2017" name="Front. Plant Sci.">
        <title>Gene Classification and Mining of Molecular Markers Useful in Red Clover (Trifolium pratense) Breeding.</title>
        <authorList>
            <person name="Istvanek J."/>
            <person name="Dluhosova J."/>
            <person name="Dluhos P."/>
            <person name="Patkova L."/>
            <person name="Nedelnik J."/>
            <person name="Repkova J."/>
        </authorList>
    </citation>
    <scope>NUCLEOTIDE SEQUENCE [LARGE SCALE GENOMIC DNA]</scope>
    <source>
        <strain evidence="3">cv. Tatra</strain>
        <tissue evidence="2">Young leaves</tissue>
    </source>
</reference>
<reference evidence="2 3" key="1">
    <citation type="journal article" date="2014" name="Am. J. Bot.">
        <title>Genome assembly and annotation for red clover (Trifolium pratense; Fabaceae).</title>
        <authorList>
            <person name="Istvanek J."/>
            <person name="Jaros M."/>
            <person name="Krenek A."/>
            <person name="Repkova J."/>
        </authorList>
    </citation>
    <scope>NUCLEOTIDE SEQUENCE [LARGE SCALE GENOMIC DNA]</scope>
    <source>
        <strain evidence="3">cv. Tatra</strain>
        <tissue evidence="2">Young leaves</tissue>
    </source>
</reference>
<dbReference type="EMBL" id="ASHM01249042">
    <property type="protein sequence ID" value="PNX69409.1"/>
    <property type="molecule type" value="Genomic_DNA"/>
</dbReference>
<feature type="compositionally biased region" description="Basic and acidic residues" evidence="1">
    <location>
        <begin position="49"/>
        <end position="58"/>
    </location>
</feature>
<evidence type="ECO:0000313" key="2">
    <source>
        <dbReference type="EMBL" id="PNX69409.1"/>
    </source>
</evidence>
<feature type="compositionally biased region" description="Polar residues" evidence="1">
    <location>
        <begin position="35"/>
        <end position="46"/>
    </location>
</feature>
<comment type="caution">
    <text evidence="2">The sequence shown here is derived from an EMBL/GenBank/DDBJ whole genome shotgun (WGS) entry which is preliminary data.</text>
</comment>
<feature type="region of interest" description="Disordered" evidence="1">
    <location>
        <begin position="1"/>
        <end position="58"/>
    </location>
</feature>
<proteinExistence type="predicted"/>
<gene>
    <name evidence="2" type="ORF">L195_g064422</name>
</gene>
<evidence type="ECO:0000256" key="1">
    <source>
        <dbReference type="SAM" id="MobiDB-lite"/>
    </source>
</evidence>
<organism evidence="2 3">
    <name type="scientific">Trifolium pratense</name>
    <name type="common">Red clover</name>
    <dbReference type="NCBI Taxonomy" id="57577"/>
    <lineage>
        <taxon>Eukaryota</taxon>
        <taxon>Viridiplantae</taxon>
        <taxon>Streptophyta</taxon>
        <taxon>Embryophyta</taxon>
        <taxon>Tracheophyta</taxon>
        <taxon>Spermatophyta</taxon>
        <taxon>Magnoliopsida</taxon>
        <taxon>eudicotyledons</taxon>
        <taxon>Gunneridae</taxon>
        <taxon>Pentapetalae</taxon>
        <taxon>rosids</taxon>
        <taxon>fabids</taxon>
        <taxon>Fabales</taxon>
        <taxon>Fabaceae</taxon>
        <taxon>Papilionoideae</taxon>
        <taxon>50 kb inversion clade</taxon>
        <taxon>NPAAA clade</taxon>
        <taxon>Hologalegina</taxon>
        <taxon>IRL clade</taxon>
        <taxon>Trifolieae</taxon>
        <taxon>Trifolium</taxon>
    </lineage>
</organism>
<feature type="non-terminal residue" evidence="2">
    <location>
        <position position="58"/>
    </location>
</feature>
<evidence type="ECO:0000313" key="3">
    <source>
        <dbReference type="Proteomes" id="UP000236291"/>
    </source>
</evidence>